<reference evidence="3" key="2">
    <citation type="submission" date="2022-06" db="UniProtKB">
        <authorList>
            <consortium name="EnsemblMetazoa"/>
        </authorList>
    </citation>
    <scope>IDENTIFICATION</scope>
    <source>
        <strain evidence="3">PS312</strain>
    </source>
</reference>
<organism evidence="3 4">
    <name type="scientific">Pristionchus pacificus</name>
    <name type="common">Parasitic nematode worm</name>
    <dbReference type="NCBI Taxonomy" id="54126"/>
    <lineage>
        <taxon>Eukaryota</taxon>
        <taxon>Metazoa</taxon>
        <taxon>Ecdysozoa</taxon>
        <taxon>Nematoda</taxon>
        <taxon>Chromadorea</taxon>
        <taxon>Rhabditida</taxon>
        <taxon>Rhabditina</taxon>
        <taxon>Diplogasteromorpha</taxon>
        <taxon>Diplogasteroidea</taxon>
        <taxon>Neodiplogasteridae</taxon>
        <taxon>Pristionchus</taxon>
    </lineage>
</organism>
<dbReference type="OrthoDB" id="9974421at2759"/>
<comment type="similarity">
    <text evidence="1 2">Belongs to the AB hydrolase superfamily. Lipase family.</text>
</comment>
<keyword evidence="4" id="KW-1185">Reference proteome</keyword>
<evidence type="ECO:0000313" key="4">
    <source>
        <dbReference type="Proteomes" id="UP000005239"/>
    </source>
</evidence>
<dbReference type="PIRSF" id="PIRSF000862">
    <property type="entry name" value="Steryl_ester_lip"/>
    <property type="match status" value="1"/>
</dbReference>
<gene>
    <name evidence="3" type="primary">WBGene00273444</name>
</gene>
<dbReference type="Pfam" id="PF04083">
    <property type="entry name" value="Abhydro_lipase"/>
    <property type="match status" value="1"/>
</dbReference>
<dbReference type="EnsemblMetazoa" id="PPA35075.1">
    <property type="protein sequence ID" value="PPA35075.1"/>
    <property type="gene ID" value="WBGene00273444"/>
</dbReference>
<dbReference type="FunFam" id="3.40.50.1820:FF:000410">
    <property type="entry name" value="Lipase"/>
    <property type="match status" value="1"/>
</dbReference>
<dbReference type="InterPro" id="IPR029058">
    <property type="entry name" value="AB_hydrolase_fold"/>
</dbReference>
<dbReference type="Proteomes" id="UP000005239">
    <property type="component" value="Unassembled WGS sequence"/>
</dbReference>
<reference evidence="4" key="1">
    <citation type="journal article" date="2008" name="Nat. Genet.">
        <title>The Pristionchus pacificus genome provides a unique perspective on nematode lifestyle and parasitism.</title>
        <authorList>
            <person name="Dieterich C."/>
            <person name="Clifton S.W."/>
            <person name="Schuster L.N."/>
            <person name="Chinwalla A."/>
            <person name="Delehaunty K."/>
            <person name="Dinkelacker I."/>
            <person name="Fulton L."/>
            <person name="Fulton R."/>
            <person name="Godfrey J."/>
            <person name="Minx P."/>
            <person name="Mitreva M."/>
            <person name="Roeseler W."/>
            <person name="Tian H."/>
            <person name="Witte H."/>
            <person name="Yang S.P."/>
            <person name="Wilson R.K."/>
            <person name="Sommer R.J."/>
        </authorList>
    </citation>
    <scope>NUCLEOTIDE SEQUENCE [LARGE SCALE GENOMIC DNA]</scope>
    <source>
        <strain evidence="4">PS312</strain>
    </source>
</reference>
<keyword evidence="2" id="KW-0378">Hydrolase</keyword>
<evidence type="ECO:0000256" key="1">
    <source>
        <dbReference type="ARBA" id="ARBA00010701"/>
    </source>
</evidence>
<evidence type="ECO:0000313" key="3">
    <source>
        <dbReference type="EnsemblMetazoa" id="PPA35075.1"/>
    </source>
</evidence>
<accession>A0A2A6B5M1</accession>
<dbReference type="SUPFAM" id="SSF53474">
    <property type="entry name" value="alpha/beta-Hydrolases"/>
    <property type="match status" value="1"/>
</dbReference>
<dbReference type="InterPro" id="IPR006693">
    <property type="entry name" value="AB_hydrolase_lipase"/>
</dbReference>
<keyword evidence="2" id="KW-0442">Lipid degradation</keyword>
<sequence length="409" mass="46325">MMYLLQLVVVLALFHFSSADVVADPEAYMTAIDLIKYWGYPAEEHEVHTADGYILNLFRIPHGRRSRTNSSCRRPAILLVHGMAGGASEFLLNPPPSCPAFLLADAGFDVFLMNHRGTTYSKRHESLKEWDNKYWQWTLDEMARYDSPAVIDRVLEISGEKGVYWVGHSQGTAMGYMTLADSPEYNSKVKGLFQLAPQGSGGYTTGIIRAAFWLYETAKPVVDFYRIALGSHEVSFQFPLVYRPLVRLCNIIPGGDQICDYATHYLFGPSSRTLNITRAPVYLSHIPSGTSTWNALHWAQLAVRRTVEHMDHNPAENVRRYGSETPPRYNYSRIDVPIYHFLGDADYLGTKAEMDNVLLKMLRKEVVKELIIIPGYNHIDYVVADDCAEMVFNPIATIVRNQESGMCEH</sequence>
<dbReference type="GO" id="GO:0006629">
    <property type="term" value="P:lipid metabolic process"/>
    <property type="evidence" value="ECO:0000318"/>
    <property type="project" value="GO_Central"/>
</dbReference>
<dbReference type="GO" id="GO:0016042">
    <property type="term" value="P:lipid catabolic process"/>
    <property type="evidence" value="ECO:0007669"/>
    <property type="project" value="UniProtKB-KW"/>
</dbReference>
<dbReference type="AlphaFoldDB" id="A0A2A6B5M1"/>
<dbReference type="PANTHER" id="PTHR11005">
    <property type="entry name" value="LYSOSOMAL ACID LIPASE-RELATED"/>
    <property type="match status" value="1"/>
</dbReference>
<proteinExistence type="inferred from homology"/>
<dbReference type="InterPro" id="IPR025483">
    <property type="entry name" value="Lipase_euk"/>
</dbReference>
<protein>
    <recommendedName>
        <fullName evidence="2">Lipase</fullName>
    </recommendedName>
</protein>
<keyword evidence="2" id="KW-0443">Lipid metabolism</keyword>
<evidence type="ECO:0000256" key="2">
    <source>
        <dbReference type="PIRNR" id="PIRNR000862"/>
    </source>
</evidence>
<name>A0A2A6B5M1_PRIPA</name>
<accession>A0A8R1YP64</accession>
<dbReference type="GO" id="GO:0016298">
    <property type="term" value="F:lipase activity"/>
    <property type="evidence" value="ECO:0000318"/>
    <property type="project" value="GO_Central"/>
</dbReference>
<dbReference type="Gene3D" id="3.40.50.1820">
    <property type="entry name" value="alpha/beta hydrolase"/>
    <property type="match status" value="1"/>
</dbReference>